<dbReference type="PROSITE" id="PS50109">
    <property type="entry name" value="HIS_KIN"/>
    <property type="match status" value="1"/>
</dbReference>
<reference evidence="17 18" key="1">
    <citation type="journal article" date="2012" name="J. Bacteriol.">
        <title>Genome of Bacillus macauensis ZFHKF-1, a Long-Chain-Forming Bacterium.</title>
        <authorList>
            <person name="Cai L."/>
            <person name="Zhang T."/>
        </authorList>
    </citation>
    <scope>NUCLEOTIDE SEQUENCE [LARGE SCALE GENOMIC DNA]</scope>
    <source>
        <strain evidence="17 18">ZFHKF-1</strain>
    </source>
</reference>
<dbReference type="EMBL" id="AKKV01000021">
    <property type="protein sequence ID" value="EIT86355.1"/>
    <property type="molecule type" value="Genomic_DNA"/>
</dbReference>
<keyword evidence="14" id="KW-0175">Coiled coil</keyword>
<evidence type="ECO:0000256" key="12">
    <source>
        <dbReference type="ARBA" id="ARBA00023012"/>
    </source>
</evidence>
<dbReference type="Gene3D" id="1.10.287.130">
    <property type="match status" value="1"/>
</dbReference>
<evidence type="ECO:0000256" key="8">
    <source>
        <dbReference type="ARBA" id="ARBA00022741"/>
    </source>
</evidence>
<keyword evidence="4" id="KW-1003">Cell membrane</keyword>
<dbReference type="SUPFAM" id="SSF55874">
    <property type="entry name" value="ATPase domain of HSP90 chaperone/DNA topoisomerase II/histidine kinase"/>
    <property type="match status" value="1"/>
</dbReference>
<evidence type="ECO:0000256" key="6">
    <source>
        <dbReference type="ARBA" id="ARBA00022679"/>
    </source>
</evidence>
<feature type="transmembrane region" description="Helical" evidence="15">
    <location>
        <begin position="317"/>
        <end position="338"/>
    </location>
</feature>
<dbReference type="GO" id="GO:0005524">
    <property type="term" value="F:ATP binding"/>
    <property type="evidence" value="ECO:0007669"/>
    <property type="project" value="UniProtKB-KW"/>
</dbReference>
<dbReference type="Pfam" id="PF02518">
    <property type="entry name" value="HATPase_c"/>
    <property type="match status" value="1"/>
</dbReference>
<keyword evidence="6" id="KW-0808">Transferase</keyword>
<evidence type="ECO:0000313" key="18">
    <source>
        <dbReference type="Proteomes" id="UP000004080"/>
    </source>
</evidence>
<dbReference type="InterPro" id="IPR050398">
    <property type="entry name" value="HssS/ArlS-like"/>
</dbReference>
<keyword evidence="5" id="KW-0597">Phosphoprotein</keyword>
<dbReference type="eggNOG" id="COG2205">
    <property type="taxonomic scope" value="Bacteria"/>
</dbReference>
<dbReference type="InterPro" id="IPR003594">
    <property type="entry name" value="HATPase_dom"/>
</dbReference>
<keyword evidence="8" id="KW-0547">Nucleotide-binding</keyword>
<feature type="domain" description="Histidine kinase" evidence="16">
    <location>
        <begin position="519"/>
        <end position="732"/>
    </location>
</feature>
<evidence type="ECO:0000256" key="4">
    <source>
        <dbReference type="ARBA" id="ARBA00022475"/>
    </source>
</evidence>
<evidence type="ECO:0000256" key="14">
    <source>
        <dbReference type="SAM" id="Coils"/>
    </source>
</evidence>
<evidence type="ECO:0000256" key="9">
    <source>
        <dbReference type="ARBA" id="ARBA00022777"/>
    </source>
</evidence>
<sequence length="732" mass="84911">MAIKWKSKIGIIIWLLLFIIGIGGVLSAFFTPIKYTQSYWDTEEFRYEYNDFVNKLNIALIDLPKAETLKKQITISGSDINNYRTAKGSLTEQIRDLKETYAEKIEEAKDIKETSLVTSYKKERDQKIEKLKKFFRDDNYVKKRIKEKEERKIDLLIQKIQELKREFAKRQQSFLYYVKNKENGKEYTNIPGASSENAGKDLKEENTVFLKSFVDNDLDFGDQTSDYDLKLELSEYSNTVNTNVNSRQFEGKIGILSTFKNSEDIYNAYKYYNYQRLLCILLLVAGIIASVLTIWIGKKKELFNEIGKWRARKVYQVFPLDLRIILLGITSIFGLVVFNDLAQFWRNWDFIRLIPDIVYLTCYIIQIIWLFHRAGLKETLKEDWQRSLTYRFWKAMPQNFKHFGLFTRFHLLFIVIFLAGFGVPIAVQTSGTAIIYLFLFVVVVIPSYFYFSYRLAKFNNIIKTTKELAEGKTVEDLPFKGKSPLANLARNINTLKQGVKTLQTSEAKSERLKTELISNVSHDLRTPLTSIITYSELLKTPHLDEETRNAYIEIVDRKSKRLKILIDDLFEASKMASGNIELHRSKVDLVQLFQQAMAEQDERIQSSTLQFRTSISERPMHAVVDGPKIWRVFDNLLGNILNYSLEHTRVYISLHIENNQAVISFKNVSKFELGSNVDELFERFKRGDASRHTEGSGLGLAISKSIIDLHGGTMDIDNEGDLFKAIIKIDLA</sequence>
<dbReference type="AlphaFoldDB" id="I8UHH0"/>
<keyword evidence="11 15" id="KW-1133">Transmembrane helix</keyword>
<dbReference type="EC" id="2.7.13.3" evidence="3"/>
<name>I8UHH0_9BACL</name>
<dbReference type="RefSeq" id="WP_007201160.1">
    <property type="nucleotide sequence ID" value="NZ_AKKV01000021.1"/>
</dbReference>
<comment type="catalytic activity">
    <reaction evidence="1">
        <text>ATP + protein L-histidine = ADP + protein N-phospho-L-histidine.</text>
        <dbReference type="EC" id="2.7.13.3"/>
    </reaction>
</comment>
<evidence type="ECO:0000256" key="5">
    <source>
        <dbReference type="ARBA" id="ARBA00022553"/>
    </source>
</evidence>
<dbReference type="InterPro" id="IPR004358">
    <property type="entry name" value="Sig_transdc_His_kin-like_C"/>
</dbReference>
<dbReference type="InterPro" id="IPR003661">
    <property type="entry name" value="HisK_dim/P_dom"/>
</dbReference>
<dbReference type="CDD" id="cd00082">
    <property type="entry name" value="HisKA"/>
    <property type="match status" value="1"/>
</dbReference>
<keyword evidence="10" id="KW-0067">ATP-binding</keyword>
<evidence type="ECO:0000256" key="13">
    <source>
        <dbReference type="ARBA" id="ARBA00023136"/>
    </source>
</evidence>
<feature type="coiled-coil region" evidence="14">
    <location>
        <begin position="146"/>
        <end position="173"/>
    </location>
</feature>
<dbReference type="GO" id="GO:0005886">
    <property type="term" value="C:plasma membrane"/>
    <property type="evidence" value="ECO:0007669"/>
    <property type="project" value="UniProtKB-SubCell"/>
</dbReference>
<dbReference type="PATRIC" id="fig|1196324.3.peg.1077"/>
<feature type="transmembrane region" description="Helical" evidence="15">
    <location>
        <begin position="274"/>
        <end position="296"/>
    </location>
</feature>
<evidence type="ECO:0000256" key="2">
    <source>
        <dbReference type="ARBA" id="ARBA00004651"/>
    </source>
</evidence>
<comment type="subcellular location">
    <subcellularLocation>
        <location evidence="2">Cell membrane</location>
        <topology evidence="2">Multi-pass membrane protein</topology>
    </subcellularLocation>
</comment>
<dbReference type="PRINTS" id="PR00344">
    <property type="entry name" value="BCTRLSENSOR"/>
</dbReference>
<evidence type="ECO:0000256" key="7">
    <source>
        <dbReference type="ARBA" id="ARBA00022692"/>
    </source>
</evidence>
<feature type="transmembrane region" description="Helical" evidence="15">
    <location>
        <begin position="433"/>
        <end position="453"/>
    </location>
</feature>
<evidence type="ECO:0000256" key="15">
    <source>
        <dbReference type="SAM" id="Phobius"/>
    </source>
</evidence>
<dbReference type="GO" id="GO:0000155">
    <property type="term" value="F:phosphorelay sensor kinase activity"/>
    <property type="evidence" value="ECO:0007669"/>
    <property type="project" value="InterPro"/>
</dbReference>
<dbReference type="OrthoDB" id="9792991at2"/>
<keyword evidence="13 15" id="KW-0472">Membrane</keyword>
<comment type="caution">
    <text evidence="17">The sequence shown here is derived from an EMBL/GenBank/DDBJ whole genome shotgun (WGS) entry which is preliminary data.</text>
</comment>
<feature type="transmembrane region" description="Helical" evidence="15">
    <location>
        <begin position="409"/>
        <end position="427"/>
    </location>
</feature>
<proteinExistence type="predicted"/>
<dbReference type="SUPFAM" id="SSF47384">
    <property type="entry name" value="Homodimeric domain of signal transducing histidine kinase"/>
    <property type="match status" value="1"/>
</dbReference>
<keyword evidence="18" id="KW-1185">Reference proteome</keyword>
<feature type="coiled-coil region" evidence="14">
    <location>
        <begin position="80"/>
        <end position="114"/>
    </location>
</feature>
<dbReference type="PANTHER" id="PTHR45528">
    <property type="entry name" value="SENSOR HISTIDINE KINASE CPXA"/>
    <property type="match status" value="1"/>
</dbReference>
<feature type="transmembrane region" description="Helical" evidence="15">
    <location>
        <begin position="350"/>
        <end position="371"/>
    </location>
</feature>
<evidence type="ECO:0000256" key="11">
    <source>
        <dbReference type="ARBA" id="ARBA00022989"/>
    </source>
</evidence>
<dbReference type="SMART" id="SM00387">
    <property type="entry name" value="HATPase_c"/>
    <property type="match status" value="1"/>
</dbReference>
<keyword evidence="7 15" id="KW-0812">Transmembrane</keyword>
<evidence type="ECO:0000256" key="10">
    <source>
        <dbReference type="ARBA" id="ARBA00022840"/>
    </source>
</evidence>
<dbReference type="Gene3D" id="3.30.565.10">
    <property type="entry name" value="Histidine kinase-like ATPase, C-terminal domain"/>
    <property type="match status" value="1"/>
</dbReference>
<keyword evidence="9 17" id="KW-0418">Kinase</keyword>
<evidence type="ECO:0000256" key="1">
    <source>
        <dbReference type="ARBA" id="ARBA00000085"/>
    </source>
</evidence>
<accession>I8UHH0</accession>
<evidence type="ECO:0000256" key="3">
    <source>
        <dbReference type="ARBA" id="ARBA00012438"/>
    </source>
</evidence>
<dbReference type="STRING" id="1196324.A374_05306"/>
<gene>
    <name evidence="17" type="ORF">A374_05306</name>
</gene>
<dbReference type="InterPro" id="IPR005467">
    <property type="entry name" value="His_kinase_dom"/>
</dbReference>
<dbReference type="Pfam" id="PF00512">
    <property type="entry name" value="HisKA"/>
    <property type="match status" value="1"/>
</dbReference>
<dbReference type="FunFam" id="1.10.287.130:FF:000008">
    <property type="entry name" value="Two-component sensor histidine kinase"/>
    <property type="match status" value="1"/>
</dbReference>
<dbReference type="PANTHER" id="PTHR45528:SF1">
    <property type="entry name" value="SENSOR HISTIDINE KINASE CPXA"/>
    <property type="match status" value="1"/>
</dbReference>
<protein>
    <recommendedName>
        <fullName evidence="3">histidine kinase</fullName>
        <ecNumber evidence="3">2.7.13.3</ecNumber>
    </recommendedName>
</protein>
<evidence type="ECO:0000259" key="16">
    <source>
        <dbReference type="PROSITE" id="PS50109"/>
    </source>
</evidence>
<dbReference type="Proteomes" id="UP000004080">
    <property type="component" value="Unassembled WGS sequence"/>
</dbReference>
<dbReference type="InterPro" id="IPR036097">
    <property type="entry name" value="HisK_dim/P_sf"/>
</dbReference>
<keyword evidence="12" id="KW-0902">Two-component regulatory system</keyword>
<evidence type="ECO:0000313" key="17">
    <source>
        <dbReference type="EMBL" id="EIT86355.1"/>
    </source>
</evidence>
<dbReference type="InterPro" id="IPR036890">
    <property type="entry name" value="HATPase_C_sf"/>
</dbReference>
<organism evidence="17 18">
    <name type="scientific">Fictibacillus macauensis ZFHKF-1</name>
    <dbReference type="NCBI Taxonomy" id="1196324"/>
    <lineage>
        <taxon>Bacteria</taxon>
        <taxon>Bacillati</taxon>
        <taxon>Bacillota</taxon>
        <taxon>Bacilli</taxon>
        <taxon>Bacillales</taxon>
        <taxon>Fictibacillaceae</taxon>
        <taxon>Fictibacillus</taxon>
    </lineage>
</organism>
<dbReference type="SMART" id="SM00388">
    <property type="entry name" value="HisKA"/>
    <property type="match status" value="1"/>
</dbReference>